<dbReference type="Proteomes" id="UP000623842">
    <property type="component" value="Unassembled WGS sequence"/>
</dbReference>
<dbReference type="InterPro" id="IPR020568">
    <property type="entry name" value="Ribosomal_Su5_D2-typ_SF"/>
</dbReference>
<reference evidence="4" key="1">
    <citation type="journal article" date="2014" name="Int. J. Syst. Evol. Microbiol.">
        <title>Complete genome sequence of Corynebacterium casei LMG S-19264T (=DSM 44701T), isolated from a smear-ripened cheese.</title>
        <authorList>
            <consortium name="US DOE Joint Genome Institute (JGI-PGF)"/>
            <person name="Walter F."/>
            <person name="Albersmeier A."/>
            <person name="Kalinowski J."/>
            <person name="Ruckert C."/>
        </authorList>
    </citation>
    <scope>NUCLEOTIDE SEQUENCE</scope>
    <source>
        <strain evidence="4">KCTC 42731</strain>
    </source>
</reference>
<dbReference type="InterPro" id="IPR001498">
    <property type="entry name" value="Impact_N"/>
</dbReference>
<dbReference type="InterPro" id="IPR020569">
    <property type="entry name" value="UPF0029_Impact_CS"/>
</dbReference>
<accession>A0A919BHY6</accession>
<evidence type="ECO:0000259" key="3">
    <source>
        <dbReference type="Pfam" id="PF09186"/>
    </source>
</evidence>
<dbReference type="Gene3D" id="3.30.230.30">
    <property type="entry name" value="Impact, N-terminal domain"/>
    <property type="match status" value="1"/>
</dbReference>
<gene>
    <name evidence="4" type="ORF">GCM10017161_17920</name>
</gene>
<dbReference type="GO" id="GO:0017111">
    <property type="term" value="F:ribonucleoside triphosphate phosphatase activity"/>
    <property type="evidence" value="ECO:0007669"/>
    <property type="project" value="UniProtKB-ARBA"/>
</dbReference>
<dbReference type="InterPro" id="IPR023582">
    <property type="entry name" value="Impact"/>
</dbReference>
<dbReference type="GO" id="GO:0032561">
    <property type="term" value="F:guanyl ribonucleotide binding"/>
    <property type="evidence" value="ECO:0007669"/>
    <property type="project" value="UniProtKB-ARBA"/>
</dbReference>
<comment type="similarity">
    <text evidence="1">Belongs to the IMPACT family.</text>
</comment>
<dbReference type="PROSITE" id="PS00910">
    <property type="entry name" value="UPF0029"/>
    <property type="match status" value="1"/>
</dbReference>
<protein>
    <submittedName>
        <fullName evidence="4">IMPACT family member</fullName>
    </submittedName>
</protein>
<dbReference type="AlphaFoldDB" id="A0A919BHY6"/>
<organism evidence="4 5">
    <name type="scientific">Thalassotalea marina</name>
    <dbReference type="NCBI Taxonomy" id="1673741"/>
    <lineage>
        <taxon>Bacteria</taxon>
        <taxon>Pseudomonadati</taxon>
        <taxon>Pseudomonadota</taxon>
        <taxon>Gammaproteobacteria</taxon>
        <taxon>Alteromonadales</taxon>
        <taxon>Colwelliaceae</taxon>
        <taxon>Thalassotalea</taxon>
    </lineage>
</organism>
<dbReference type="GO" id="GO:0005737">
    <property type="term" value="C:cytoplasm"/>
    <property type="evidence" value="ECO:0007669"/>
    <property type="project" value="TreeGrafter"/>
</dbReference>
<evidence type="ECO:0000313" key="4">
    <source>
        <dbReference type="EMBL" id="GHF90262.1"/>
    </source>
</evidence>
<dbReference type="GO" id="GO:0006446">
    <property type="term" value="P:regulation of translational initiation"/>
    <property type="evidence" value="ECO:0007669"/>
    <property type="project" value="TreeGrafter"/>
</dbReference>
<dbReference type="InterPro" id="IPR015269">
    <property type="entry name" value="UPF0029_Impact_C"/>
</dbReference>
<feature type="domain" description="Impact N-terminal" evidence="2">
    <location>
        <begin position="20"/>
        <end position="126"/>
    </location>
</feature>
<dbReference type="InterPro" id="IPR035647">
    <property type="entry name" value="EFG_III/V"/>
</dbReference>
<dbReference type="EMBL" id="BNCK01000003">
    <property type="protein sequence ID" value="GHF90262.1"/>
    <property type="molecule type" value="Genomic_DNA"/>
</dbReference>
<evidence type="ECO:0000259" key="2">
    <source>
        <dbReference type="Pfam" id="PF01205"/>
    </source>
</evidence>
<dbReference type="SUPFAM" id="SSF54211">
    <property type="entry name" value="Ribosomal protein S5 domain 2-like"/>
    <property type="match status" value="1"/>
</dbReference>
<name>A0A919BHY6_9GAMM</name>
<keyword evidence="5" id="KW-1185">Reference proteome</keyword>
<reference evidence="4" key="2">
    <citation type="submission" date="2020-09" db="EMBL/GenBank/DDBJ databases">
        <authorList>
            <person name="Sun Q."/>
            <person name="Kim S."/>
        </authorList>
    </citation>
    <scope>NUCLEOTIDE SEQUENCE</scope>
    <source>
        <strain evidence="4">KCTC 42731</strain>
    </source>
</reference>
<sequence length="204" mass="22549">MRAPYQVAKGEVIDETDVSRSRFICYLQACSSAEAFKTFLQDIRQLHPQANHHCYAFILDHPQESRSYGFSDDGEPSGTAGRPMLMALQGANIGEVAAIVVRYFGGTKLGTGGLQRAYGASVRGALEFLETKTKIPMVHKSLSCQYTQVNDILRLMEQVQGQVVEQSYQEHVELVLAIPEQKLNNVGEQLKTLSAGQLTLKSIQ</sequence>
<dbReference type="Gene3D" id="3.30.70.240">
    <property type="match status" value="1"/>
</dbReference>
<evidence type="ECO:0000313" key="5">
    <source>
        <dbReference type="Proteomes" id="UP000623842"/>
    </source>
</evidence>
<dbReference type="GO" id="GO:0043168">
    <property type="term" value="F:anion binding"/>
    <property type="evidence" value="ECO:0007669"/>
    <property type="project" value="UniProtKB-ARBA"/>
</dbReference>
<dbReference type="NCBIfam" id="TIGR00257">
    <property type="entry name" value="IMPACT_YIGZ"/>
    <property type="match status" value="1"/>
</dbReference>
<dbReference type="PANTHER" id="PTHR16301">
    <property type="entry name" value="IMPACT-RELATED"/>
    <property type="match status" value="1"/>
</dbReference>
<dbReference type="SUPFAM" id="SSF54980">
    <property type="entry name" value="EF-G C-terminal domain-like"/>
    <property type="match status" value="1"/>
</dbReference>
<evidence type="ECO:0000256" key="1">
    <source>
        <dbReference type="ARBA" id="ARBA00007665"/>
    </source>
</evidence>
<dbReference type="Pfam" id="PF01205">
    <property type="entry name" value="Impact_N"/>
    <property type="match status" value="1"/>
</dbReference>
<comment type="caution">
    <text evidence="4">The sequence shown here is derived from an EMBL/GenBank/DDBJ whole genome shotgun (WGS) entry which is preliminary data.</text>
</comment>
<feature type="domain" description="UPF0029" evidence="3">
    <location>
        <begin position="142"/>
        <end position="197"/>
    </location>
</feature>
<dbReference type="Pfam" id="PF09186">
    <property type="entry name" value="DUF1949"/>
    <property type="match status" value="1"/>
</dbReference>
<dbReference type="InterPro" id="IPR036956">
    <property type="entry name" value="Impact_N_sf"/>
</dbReference>
<proteinExistence type="inferred from homology"/>
<dbReference type="PANTHER" id="PTHR16301:SF20">
    <property type="entry name" value="IMPACT FAMILY MEMBER YIGZ"/>
    <property type="match status" value="1"/>
</dbReference>
<dbReference type="RefSeq" id="WP_189769405.1">
    <property type="nucleotide sequence ID" value="NZ_BNCK01000003.1"/>
</dbReference>
<dbReference type="InterPro" id="IPR015796">
    <property type="entry name" value="Impact_YigZ-like"/>
</dbReference>